<evidence type="ECO:0000256" key="3">
    <source>
        <dbReference type="ARBA" id="ARBA00022630"/>
    </source>
</evidence>
<comment type="similarity">
    <text evidence="2 10">Belongs to the acyl-CoA dehydrogenase family.</text>
</comment>
<evidence type="ECO:0000259" key="11">
    <source>
        <dbReference type="Pfam" id="PF00441"/>
    </source>
</evidence>
<dbReference type="Gene3D" id="2.40.110.10">
    <property type="entry name" value="Butyryl-CoA Dehydrogenase, subunit A, domain 2"/>
    <property type="match status" value="1"/>
</dbReference>
<evidence type="ECO:0000259" key="13">
    <source>
        <dbReference type="Pfam" id="PF02771"/>
    </source>
</evidence>
<evidence type="ECO:0000256" key="1">
    <source>
        <dbReference type="ARBA" id="ARBA00001974"/>
    </source>
</evidence>
<gene>
    <name evidence="14" type="ORF">LK12_21830</name>
</gene>
<accession>A0A0B1ZJ23</accession>
<dbReference type="InterPro" id="IPR009075">
    <property type="entry name" value="AcylCo_DH/oxidase_C"/>
</dbReference>
<dbReference type="InterPro" id="IPR009100">
    <property type="entry name" value="AcylCoA_DH/oxidase_NM_dom_sf"/>
</dbReference>
<comment type="cofactor">
    <cofactor evidence="1 10">
        <name>FAD</name>
        <dbReference type="ChEBI" id="CHEBI:57692"/>
    </cofactor>
</comment>
<dbReference type="InterPro" id="IPR006091">
    <property type="entry name" value="Acyl-CoA_Oxase/DH_mid-dom"/>
</dbReference>
<sequence>MAENQSELVGAARTIARDVLRQHAEDVDQNERYPEEGLQALIDTGICGMTVPRAFGGHQVSAVDATQIVEELAWGCPSTAALMLTWGGSVLSIAEYGSDAQKQAVLPGVADGSVTLSFALTEPHTGSDAAAITGRAERDGEGWILNGRKVWIGNAARATYVVCALKTAPDAGAKGISSFLIPRGTKGVSIPEIYSKMGARGTIHGDLLLEDVRLPASALLGTEGRGFAQMMHSLDFVRLITASHAIGIARAAYDAAVERAKTRTAFGKPIGQHQALGFMVADMAVDIQAAQAMVAQAAAILDSGQAIPQQAAAAKLFATEAATRVAHKAQQIWGAEGCRSGSMVERMYREARVTEIWDGTSQIQRLVIARGILGR</sequence>
<keyword evidence="15" id="KW-1185">Reference proteome</keyword>
<dbReference type="Gene3D" id="1.10.540.10">
    <property type="entry name" value="Acyl-CoA dehydrogenase/oxidase, N-terminal domain"/>
    <property type="match status" value="1"/>
</dbReference>
<dbReference type="PANTHER" id="PTHR43884">
    <property type="entry name" value="ACYL-COA DEHYDROGENASE"/>
    <property type="match status" value="1"/>
</dbReference>
<dbReference type="InterPro" id="IPR036250">
    <property type="entry name" value="AcylCo_DH-like_C"/>
</dbReference>
<dbReference type="SUPFAM" id="SSF56645">
    <property type="entry name" value="Acyl-CoA dehydrogenase NM domain-like"/>
    <property type="match status" value="1"/>
</dbReference>
<dbReference type="AlphaFoldDB" id="A0A0B1ZJ23"/>
<dbReference type="Pfam" id="PF02771">
    <property type="entry name" value="Acyl-CoA_dh_N"/>
    <property type="match status" value="1"/>
</dbReference>
<organism evidence="14 15">
    <name type="scientific">Novosphingobium malaysiense</name>
    <dbReference type="NCBI Taxonomy" id="1348853"/>
    <lineage>
        <taxon>Bacteria</taxon>
        <taxon>Pseudomonadati</taxon>
        <taxon>Pseudomonadota</taxon>
        <taxon>Alphaproteobacteria</taxon>
        <taxon>Sphingomonadales</taxon>
        <taxon>Sphingomonadaceae</taxon>
        <taxon>Novosphingobium</taxon>
    </lineage>
</organism>
<dbReference type="InterPro" id="IPR046373">
    <property type="entry name" value="Acyl-CoA_Oxase/DH_mid-dom_sf"/>
</dbReference>
<evidence type="ECO:0000256" key="7">
    <source>
        <dbReference type="ARBA" id="ARBA00066461"/>
    </source>
</evidence>
<dbReference type="InterPro" id="IPR037069">
    <property type="entry name" value="AcylCoA_DH/ox_N_sf"/>
</dbReference>
<keyword evidence="4 10" id="KW-0274">FAD</keyword>
<dbReference type="Gene3D" id="1.20.140.10">
    <property type="entry name" value="Butyryl-CoA Dehydrogenase, subunit A, domain 3"/>
    <property type="match status" value="1"/>
</dbReference>
<dbReference type="Proteomes" id="UP000031057">
    <property type="component" value="Unassembled WGS sequence"/>
</dbReference>
<dbReference type="STRING" id="1348853.LK12_21830"/>
<evidence type="ECO:0000256" key="8">
    <source>
        <dbReference type="ARBA" id="ARBA00068311"/>
    </source>
</evidence>
<feature type="domain" description="Acyl-CoA dehydrogenase/oxidase N-terminal" evidence="13">
    <location>
        <begin position="3"/>
        <end position="112"/>
    </location>
</feature>
<keyword evidence="3 10" id="KW-0285">Flavoprotein</keyword>
<keyword evidence="5 10" id="KW-0560">Oxidoreductase</keyword>
<dbReference type="OrthoDB" id="9780544at2"/>
<evidence type="ECO:0000256" key="2">
    <source>
        <dbReference type="ARBA" id="ARBA00009347"/>
    </source>
</evidence>
<dbReference type="Pfam" id="PF02770">
    <property type="entry name" value="Acyl-CoA_dh_M"/>
    <property type="match status" value="1"/>
</dbReference>
<evidence type="ECO:0000256" key="10">
    <source>
        <dbReference type="RuleBase" id="RU362125"/>
    </source>
</evidence>
<dbReference type="RefSeq" id="WP_039289806.1">
    <property type="nucleotide sequence ID" value="NZ_JTDI01000008.1"/>
</dbReference>
<comment type="catalytic activity">
    <reaction evidence="6">
        <text>3-sulfinopropanoyl-CoA + H2O = propanoyl-CoA + sulfite + H(+)</text>
        <dbReference type="Rhea" id="RHEA:41624"/>
        <dbReference type="ChEBI" id="CHEBI:15377"/>
        <dbReference type="ChEBI" id="CHEBI:15378"/>
        <dbReference type="ChEBI" id="CHEBI:17359"/>
        <dbReference type="ChEBI" id="CHEBI:57392"/>
        <dbReference type="ChEBI" id="CHEBI:78349"/>
        <dbReference type="EC" id="3.13.1.4"/>
    </reaction>
    <physiologicalReaction direction="left-to-right" evidence="6">
        <dbReference type="Rhea" id="RHEA:41625"/>
    </physiologicalReaction>
</comment>
<evidence type="ECO:0000256" key="9">
    <source>
        <dbReference type="ARBA" id="ARBA00075603"/>
    </source>
</evidence>
<evidence type="ECO:0000313" key="14">
    <source>
        <dbReference type="EMBL" id="KHK89166.1"/>
    </source>
</evidence>
<reference evidence="14 15" key="1">
    <citation type="submission" date="2014-10" db="EMBL/GenBank/DDBJ databases">
        <title>Genome sequence of Novosphingobium malaysiense MUSC 273(T).</title>
        <authorList>
            <person name="Lee L.-H."/>
        </authorList>
    </citation>
    <scope>NUCLEOTIDE SEQUENCE [LARGE SCALE GENOMIC DNA]</scope>
    <source>
        <strain evidence="14 15">MUSC 273</strain>
    </source>
</reference>
<dbReference type="FunFam" id="1.20.140.10:FF:000004">
    <property type="entry name" value="Acyl-CoA dehydrogenase FadE25"/>
    <property type="match status" value="1"/>
</dbReference>
<evidence type="ECO:0000313" key="15">
    <source>
        <dbReference type="Proteomes" id="UP000031057"/>
    </source>
</evidence>
<feature type="domain" description="Acyl-CoA oxidase/dehydrogenase middle" evidence="12">
    <location>
        <begin position="117"/>
        <end position="212"/>
    </location>
</feature>
<dbReference type="FunFam" id="2.40.110.10:FF:000002">
    <property type="entry name" value="Acyl-CoA dehydrogenase fadE12"/>
    <property type="match status" value="1"/>
</dbReference>
<dbReference type="SUPFAM" id="SSF47203">
    <property type="entry name" value="Acyl-CoA dehydrogenase C-terminal domain-like"/>
    <property type="match status" value="1"/>
</dbReference>
<protein>
    <recommendedName>
        <fullName evidence="8">3-sulfinopropanoyl-CoA desulfinase</fullName>
        <ecNumber evidence="7">3.13.1.4</ecNumber>
    </recommendedName>
    <alternativeName>
        <fullName evidence="9">3-sulfinopropionyl coenzyme A desulfinase</fullName>
    </alternativeName>
</protein>
<proteinExistence type="inferred from homology"/>
<evidence type="ECO:0000259" key="12">
    <source>
        <dbReference type="Pfam" id="PF02770"/>
    </source>
</evidence>
<dbReference type="GO" id="GO:0003995">
    <property type="term" value="F:acyl-CoA dehydrogenase activity"/>
    <property type="evidence" value="ECO:0007669"/>
    <property type="project" value="TreeGrafter"/>
</dbReference>
<feature type="domain" description="Acyl-CoA dehydrogenase/oxidase C-terminal" evidence="11">
    <location>
        <begin position="224"/>
        <end position="373"/>
    </location>
</feature>
<dbReference type="PANTHER" id="PTHR43884:SF12">
    <property type="entry name" value="ISOVALERYL-COA DEHYDROGENASE, MITOCHONDRIAL-RELATED"/>
    <property type="match status" value="1"/>
</dbReference>
<dbReference type="GO" id="GO:0050660">
    <property type="term" value="F:flavin adenine dinucleotide binding"/>
    <property type="evidence" value="ECO:0007669"/>
    <property type="project" value="InterPro"/>
</dbReference>
<name>A0A0B1ZJ23_9SPHN</name>
<evidence type="ECO:0000256" key="6">
    <source>
        <dbReference type="ARBA" id="ARBA00052938"/>
    </source>
</evidence>
<dbReference type="PIRSF" id="PIRSF016578">
    <property type="entry name" value="HsaA"/>
    <property type="match status" value="1"/>
</dbReference>
<dbReference type="Pfam" id="PF00441">
    <property type="entry name" value="Acyl-CoA_dh_1"/>
    <property type="match status" value="1"/>
</dbReference>
<evidence type="ECO:0000256" key="5">
    <source>
        <dbReference type="ARBA" id="ARBA00023002"/>
    </source>
</evidence>
<dbReference type="EC" id="3.13.1.4" evidence="7"/>
<dbReference type="InterPro" id="IPR013786">
    <property type="entry name" value="AcylCoA_DH/ox_N"/>
</dbReference>
<dbReference type="EMBL" id="JTDI01000008">
    <property type="protein sequence ID" value="KHK89166.1"/>
    <property type="molecule type" value="Genomic_DNA"/>
</dbReference>
<comment type="caution">
    <text evidence="14">The sequence shown here is derived from an EMBL/GenBank/DDBJ whole genome shotgun (WGS) entry which is preliminary data.</text>
</comment>
<evidence type="ECO:0000256" key="4">
    <source>
        <dbReference type="ARBA" id="ARBA00022827"/>
    </source>
</evidence>